<dbReference type="AlphaFoldDB" id="A0A117PZ61"/>
<protein>
    <submittedName>
        <fullName evidence="1">Uncharacterized protein</fullName>
    </submittedName>
</protein>
<dbReference type="EMBL" id="LMWN01000059">
    <property type="protein sequence ID" value="KUM99918.1"/>
    <property type="molecule type" value="Genomic_DNA"/>
</dbReference>
<gene>
    <name evidence="1" type="ORF">AQI95_35990</name>
</gene>
<name>A0A117PZ61_9ACTN</name>
<keyword evidence="2" id="KW-1185">Reference proteome</keyword>
<organism evidence="1 2">
    <name type="scientific">Streptomyces yokosukanensis</name>
    <dbReference type="NCBI Taxonomy" id="67386"/>
    <lineage>
        <taxon>Bacteria</taxon>
        <taxon>Bacillati</taxon>
        <taxon>Actinomycetota</taxon>
        <taxon>Actinomycetes</taxon>
        <taxon>Kitasatosporales</taxon>
        <taxon>Streptomycetaceae</taxon>
        <taxon>Streptomyces</taxon>
    </lineage>
</organism>
<dbReference type="Proteomes" id="UP000053127">
    <property type="component" value="Unassembled WGS sequence"/>
</dbReference>
<proteinExistence type="predicted"/>
<dbReference type="OrthoDB" id="4301306at2"/>
<evidence type="ECO:0000313" key="2">
    <source>
        <dbReference type="Proteomes" id="UP000053127"/>
    </source>
</evidence>
<dbReference type="RefSeq" id="WP_067134164.1">
    <property type="nucleotide sequence ID" value="NZ_KQ948225.1"/>
</dbReference>
<accession>A0A117PZ61</accession>
<evidence type="ECO:0000313" key="1">
    <source>
        <dbReference type="EMBL" id="KUM99918.1"/>
    </source>
</evidence>
<reference evidence="1 2" key="1">
    <citation type="submission" date="2015-10" db="EMBL/GenBank/DDBJ databases">
        <title>Draft genome sequence of Streptomyces yokosukanensis DSM 40224, type strain for the species Streptomyces yokosukanensis.</title>
        <authorList>
            <person name="Ruckert C."/>
            <person name="Winkler A."/>
            <person name="Kalinowski J."/>
            <person name="Kampfer P."/>
            <person name="Glaeser S."/>
        </authorList>
    </citation>
    <scope>NUCLEOTIDE SEQUENCE [LARGE SCALE GENOMIC DNA]</scope>
    <source>
        <strain evidence="1 2">DSM 40224</strain>
    </source>
</reference>
<comment type="caution">
    <text evidence="1">The sequence shown here is derived from an EMBL/GenBank/DDBJ whole genome shotgun (WGS) entry which is preliminary data.</text>
</comment>
<sequence>MQTIDLAEHTRLLGQGVPELHHVCEDVERVREGDIAKPVREIAPVGLRVQQLTMQPTHQFHELSASQYAIMTNGRQNLAHLACACSQVSLAATLCSLAMHHHAPPHPVPAAYGRPPHTRDQP</sequence>